<dbReference type="Pfam" id="PF23550">
    <property type="entry name" value="zf_Tbcl_Rhp7"/>
    <property type="match status" value="1"/>
</dbReference>
<proteinExistence type="predicted"/>
<protein>
    <submittedName>
        <fullName evidence="3">DNA repair protein Rad7</fullName>
    </submittedName>
</protein>
<feature type="compositionally biased region" description="Basic residues" evidence="1">
    <location>
        <begin position="144"/>
        <end position="156"/>
    </location>
</feature>
<dbReference type="SMART" id="SM00367">
    <property type="entry name" value="LRR_CC"/>
    <property type="match status" value="6"/>
</dbReference>
<dbReference type="Proteomes" id="UP000266188">
    <property type="component" value="Unassembled WGS sequence"/>
</dbReference>
<name>A0A3A2ZP88_9EURO</name>
<dbReference type="InterPro" id="IPR006553">
    <property type="entry name" value="Leu-rich_rpt_Cys-con_subtyp"/>
</dbReference>
<reference evidence="4" key="1">
    <citation type="submission" date="2017-02" db="EMBL/GenBank/DDBJ databases">
        <authorList>
            <person name="Tafer H."/>
            <person name="Lopandic K."/>
        </authorList>
    </citation>
    <scope>NUCLEOTIDE SEQUENCE [LARGE SCALE GENOMIC DNA]</scope>
    <source>
        <strain evidence="4">CBS 366.77</strain>
    </source>
</reference>
<dbReference type="EMBL" id="MVGC01000128">
    <property type="protein sequence ID" value="RJE23267.1"/>
    <property type="molecule type" value="Genomic_DNA"/>
</dbReference>
<feature type="compositionally biased region" description="Basic and acidic residues" evidence="1">
    <location>
        <begin position="14"/>
        <end position="24"/>
    </location>
</feature>
<feature type="domain" description="DNA repair protein rhp7 treble clef" evidence="2">
    <location>
        <begin position="102"/>
        <end position="139"/>
    </location>
</feature>
<comment type="caution">
    <text evidence="3">The sequence shown here is derived from an EMBL/GenBank/DDBJ whole genome shotgun (WGS) entry which is preliminary data.</text>
</comment>
<dbReference type="GO" id="GO:0019005">
    <property type="term" value="C:SCF ubiquitin ligase complex"/>
    <property type="evidence" value="ECO:0007669"/>
    <property type="project" value="TreeGrafter"/>
</dbReference>
<dbReference type="GO" id="GO:0031146">
    <property type="term" value="P:SCF-dependent proteasomal ubiquitin-dependent protein catabolic process"/>
    <property type="evidence" value="ECO:0007669"/>
    <property type="project" value="TreeGrafter"/>
</dbReference>
<feature type="region of interest" description="Disordered" evidence="1">
    <location>
        <begin position="140"/>
        <end position="169"/>
    </location>
</feature>
<dbReference type="InterPro" id="IPR032675">
    <property type="entry name" value="LRR_dom_sf"/>
</dbReference>
<gene>
    <name evidence="3" type="ORF">PHISCL_04382</name>
</gene>
<sequence>MYSNNISAAQIHQDYQRRVRESERQQTQAVVEPATRNDEDDEANASETPEQKKRKRRESAAVQKIKQSKEFARRKARRTGEPNGDDNTIAREMLYEKARPMPGQLENCEICSKRFTVTPYSKTGPNGGLLCAKCSKDLEDKEKKSKPRKRGPRSGRRQNQSNLLDGVTQRGAQSLVETCTKKVADNINDIEEFGDLPSPLLHRLSQILSKRRALNSRTLNLFLRPDLDSINIYDCAKLETDDFQKIFAFMPGLERINLRFAGQMKDNVLEYIMNRDLKISHLQLDATNLISDGCWRLFFHKYGLRLKSLKLSNLDFSLDDDTVEEMCMSCNGLERLKLEQCWKVGDRSLRAISTLASLEHLSLSMIREVNNDNLLGIIDNLGPNLRTLSLEGFPAADNRLLEHIHNRCHLLSKLRFTGNTICTDNGFVELFRDWTNPPLEYVDLSSTRDVDNTNPDGPPEPVGLASQGFIALMKHSGPRIRVLNIASCRHVSHAALEEVFSGDKRYPHLQELDVSFHTSIDDYLVKHILRSCPAIKKVVAFACFNIQEVQVPVGVALIGGLKAQDPIIVEGEFQGHMGC</sequence>
<organism evidence="3 4">
    <name type="scientific">Aspergillus sclerotialis</name>
    <dbReference type="NCBI Taxonomy" id="2070753"/>
    <lineage>
        <taxon>Eukaryota</taxon>
        <taxon>Fungi</taxon>
        <taxon>Dikarya</taxon>
        <taxon>Ascomycota</taxon>
        <taxon>Pezizomycotina</taxon>
        <taxon>Eurotiomycetes</taxon>
        <taxon>Eurotiomycetidae</taxon>
        <taxon>Eurotiales</taxon>
        <taxon>Aspergillaceae</taxon>
        <taxon>Aspergillus</taxon>
        <taxon>Aspergillus subgen. Polypaecilum</taxon>
    </lineage>
</organism>
<evidence type="ECO:0000256" key="1">
    <source>
        <dbReference type="SAM" id="MobiDB-lite"/>
    </source>
</evidence>
<evidence type="ECO:0000313" key="4">
    <source>
        <dbReference type="Proteomes" id="UP000266188"/>
    </source>
</evidence>
<dbReference type="InterPro" id="IPR056451">
    <property type="entry name" value="Znf_Tbcl_Rhp7"/>
</dbReference>
<dbReference type="PANTHER" id="PTHR13318">
    <property type="entry name" value="PARTNER OF PAIRED, ISOFORM B-RELATED"/>
    <property type="match status" value="1"/>
</dbReference>
<dbReference type="OrthoDB" id="1924287at2759"/>
<evidence type="ECO:0000313" key="3">
    <source>
        <dbReference type="EMBL" id="RJE23267.1"/>
    </source>
</evidence>
<feature type="region of interest" description="Disordered" evidence="1">
    <location>
        <begin position="1"/>
        <end position="89"/>
    </location>
</feature>
<feature type="compositionally biased region" description="Polar residues" evidence="1">
    <location>
        <begin position="1"/>
        <end position="10"/>
    </location>
</feature>
<dbReference type="AlphaFoldDB" id="A0A3A2ZP88"/>
<dbReference type="FunFam" id="3.80.10.10:FF:000601">
    <property type="entry name" value="DNA repair protein Rad7, protein"/>
    <property type="match status" value="1"/>
</dbReference>
<accession>A0A3A2ZP88</accession>
<keyword evidence="4" id="KW-1185">Reference proteome</keyword>
<evidence type="ECO:0000259" key="2">
    <source>
        <dbReference type="Pfam" id="PF23550"/>
    </source>
</evidence>
<dbReference type="SUPFAM" id="SSF52047">
    <property type="entry name" value="RNI-like"/>
    <property type="match status" value="1"/>
</dbReference>
<dbReference type="Gene3D" id="3.80.10.10">
    <property type="entry name" value="Ribonuclease Inhibitor"/>
    <property type="match status" value="3"/>
</dbReference>
<dbReference type="STRING" id="2070753.A0A3A2ZP88"/>